<keyword evidence="2" id="KW-0560">Oxidoreductase</keyword>
<dbReference type="AlphaFoldDB" id="A0A8A3PPL2"/>
<dbReference type="OrthoDB" id="10058185at2759"/>
<evidence type="ECO:0000256" key="1">
    <source>
        <dbReference type="ARBA" id="ARBA00009219"/>
    </source>
</evidence>
<evidence type="ECO:0000256" key="2">
    <source>
        <dbReference type="ARBA" id="ARBA00023002"/>
    </source>
</evidence>
<dbReference type="Pfam" id="PF01073">
    <property type="entry name" value="3Beta_HSD"/>
    <property type="match status" value="1"/>
</dbReference>
<dbReference type="PANTHER" id="PTHR43245:SF51">
    <property type="entry name" value="SHORT CHAIN DEHYDROGENASE_REDUCTASE FAMILY 42E, MEMBER 2"/>
    <property type="match status" value="1"/>
</dbReference>
<dbReference type="SUPFAM" id="SSF51735">
    <property type="entry name" value="NAD(P)-binding Rossmann-fold domains"/>
    <property type="match status" value="1"/>
</dbReference>
<proteinExistence type="inferred from homology"/>
<accession>A0A8A3PPL2</accession>
<feature type="domain" description="3-beta hydroxysteroid dehydrogenase/isomerase" evidence="4">
    <location>
        <begin position="10"/>
        <end position="290"/>
    </location>
</feature>
<keyword evidence="3" id="KW-1133">Transmembrane helix</keyword>
<reference evidence="5" key="1">
    <citation type="submission" date="2020-10" db="EMBL/GenBank/DDBJ databases">
        <title>Genome Sequence of Monilinia vaccinii-corymbosi Sheds Light on Mummy Berry Disease Infection of Blueberry and Mating Type.</title>
        <authorList>
            <person name="Yow A.G."/>
            <person name="Zhang Y."/>
            <person name="Bansal K."/>
            <person name="Eacker S.M."/>
            <person name="Sullivan S."/>
            <person name="Liachko I."/>
            <person name="Cubeta M.A."/>
            <person name="Rollins J.A."/>
            <person name="Ashrafi H."/>
        </authorList>
    </citation>
    <scope>NUCLEOTIDE SEQUENCE</scope>
    <source>
        <strain evidence="5">RL-1</strain>
    </source>
</reference>
<dbReference type="EMBL" id="CP063411">
    <property type="protein sequence ID" value="QSZ36844.1"/>
    <property type="molecule type" value="Genomic_DNA"/>
</dbReference>
<evidence type="ECO:0000313" key="5">
    <source>
        <dbReference type="EMBL" id="QSZ36844.1"/>
    </source>
</evidence>
<keyword evidence="3" id="KW-0812">Transmembrane</keyword>
<evidence type="ECO:0000256" key="3">
    <source>
        <dbReference type="SAM" id="Phobius"/>
    </source>
</evidence>
<dbReference type="InterPro" id="IPR050177">
    <property type="entry name" value="Lipid_A_modif_metabolic_enz"/>
</dbReference>
<protein>
    <recommendedName>
        <fullName evidence="4">3-beta hydroxysteroid dehydrogenase/isomerase domain-containing protein</fullName>
    </recommendedName>
</protein>
<evidence type="ECO:0000313" key="6">
    <source>
        <dbReference type="Proteomes" id="UP000672032"/>
    </source>
</evidence>
<dbReference type="GO" id="GO:0006694">
    <property type="term" value="P:steroid biosynthetic process"/>
    <property type="evidence" value="ECO:0007669"/>
    <property type="project" value="InterPro"/>
</dbReference>
<keyword evidence="6" id="KW-1185">Reference proteome</keyword>
<feature type="transmembrane region" description="Helical" evidence="3">
    <location>
        <begin position="297"/>
        <end position="320"/>
    </location>
</feature>
<dbReference type="InterPro" id="IPR002225">
    <property type="entry name" value="3Beta_OHSteriod_DH/Estase"/>
</dbReference>
<dbReference type="Proteomes" id="UP000672032">
    <property type="component" value="Chromosome 7"/>
</dbReference>
<organism evidence="5 6">
    <name type="scientific">Monilinia vaccinii-corymbosi</name>
    <dbReference type="NCBI Taxonomy" id="61207"/>
    <lineage>
        <taxon>Eukaryota</taxon>
        <taxon>Fungi</taxon>
        <taxon>Dikarya</taxon>
        <taxon>Ascomycota</taxon>
        <taxon>Pezizomycotina</taxon>
        <taxon>Leotiomycetes</taxon>
        <taxon>Helotiales</taxon>
        <taxon>Sclerotiniaceae</taxon>
        <taxon>Monilinia</taxon>
    </lineage>
</organism>
<comment type="similarity">
    <text evidence="1">Belongs to the 3-beta-HSD family.</text>
</comment>
<evidence type="ECO:0000259" key="4">
    <source>
        <dbReference type="Pfam" id="PF01073"/>
    </source>
</evidence>
<dbReference type="GO" id="GO:0016616">
    <property type="term" value="F:oxidoreductase activity, acting on the CH-OH group of donors, NAD or NADP as acceptor"/>
    <property type="evidence" value="ECO:0007669"/>
    <property type="project" value="InterPro"/>
</dbReference>
<gene>
    <name evidence="5" type="ORF">DSL72_006727</name>
</gene>
<dbReference type="PANTHER" id="PTHR43245">
    <property type="entry name" value="BIFUNCTIONAL POLYMYXIN RESISTANCE PROTEIN ARNA"/>
    <property type="match status" value="1"/>
</dbReference>
<keyword evidence="3" id="KW-0472">Membrane</keyword>
<dbReference type="InterPro" id="IPR036291">
    <property type="entry name" value="NAD(P)-bd_dom_sf"/>
</dbReference>
<sequence length="406" mass="44777">MQGQPLGNALVVGGCGFMGHHLVKALLDDPTTDKVSVFSRNPKENRYPGATYYAGDITSFDNVSILLEKVKPCVIFHVASPDPYADPPSHAPFQKVNVDGTANLLTCASAAPSVVAFIFTSSLTVYPYDKNGEIFNADETHPVLSGPVTSKNPYPESKSVADAMVRAANNPPSRECQIDGCSHSHLRTACMRIPGIYGEGDENVTLLGLWMASWGLWIFQLGDNVTLYDPIYVGNAVFGHILAAKALLSEESSSGETPDKASGEAFNITDDKPSPFWWYMHKFYRFGGYNVTPRNTWVVPTWLIMMVGWIAEWAYWFMFLGKRRPQILMRSKLEHLCKTRTFDVGKAKRVLGWKRKIEVDDAIESSVRWALAELAKGSGSGKVKVEGVENVGEVIEVGSLNGKFRN</sequence>
<dbReference type="Gene3D" id="3.40.50.720">
    <property type="entry name" value="NAD(P)-binding Rossmann-like Domain"/>
    <property type="match status" value="1"/>
</dbReference>
<name>A0A8A3PPL2_9HELO</name>